<evidence type="ECO:0000256" key="1">
    <source>
        <dbReference type="ARBA" id="ARBA00023157"/>
    </source>
</evidence>
<evidence type="ECO:0000259" key="4">
    <source>
        <dbReference type="PROSITE" id="PS50948"/>
    </source>
</evidence>
<dbReference type="FunFam" id="2.60.120.260:FF:000002">
    <property type="entry name" value="Coagulation factor VIII"/>
    <property type="match status" value="1"/>
</dbReference>
<protein>
    <recommendedName>
        <fullName evidence="7">F5/8 type C domain-containing protein</fullName>
    </recommendedName>
</protein>
<gene>
    <name evidence="5" type="ORF">PMEA_00002816</name>
</gene>
<evidence type="ECO:0008006" key="7">
    <source>
        <dbReference type="Google" id="ProtNLM"/>
    </source>
</evidence>
<feature type="domain" description="F5/8 type C" evidence="3">
    <location>
        <begin position="167"/>
        <end position="317"/>
    </location>
</feature>
<dbReference type="InterPro" id="IPR003609">
    <property type="entry name" value="Pan_app"/>
</dbReference>
<dbReference type="SUPFAM" id="SSF49785">
    <property type="entry name" value="Galactose-binding domain-like"/>
    <property type="match status" value="1"/>
</dbReference>
<organism evidence="5 6">
    <name type="scientific">Pocillopora meandrina</name>
    <dbReference type="NCBI Taxonomy" id="46732"/>
    <lineage>
        <taxon>Eukaryota</taxon>
        <taxon>Metazoa</taxon>
        <taxon>Cnidaria</taxon>
        <taxon>Anthozoa</taxon>
        <taxon>Hexacorallia</taxon>
        <taxon>Scleractinia</taxon>
        <taxon>Astrocoeniina</taxon>
        <taxon>Pocilloporidae</taxon>
        <taxon>Pocillopora</taxon>
    </lineage>
</organism>
<dbReference type="SUPFAM" id="SSF57196">
    <property type="entry name" value="EGF/Laminin"/>
    <property type="match status" value="1"/>
</dbReference>
<dbReference type="PROSITE" id="PS00022">
    <property type="entry name" value="EGF_1"/>
    <property type="match status" value="1"/>
</dbReference>
<keyword evidence="2" id="KW-1133">Transmembrane helix</keyword>
<feature type="domain" description="Apple" evidence="4">
    <location>
        <begin position="37"/>
        <end position="122"/>
    </location>
</feature>
<dbReference type="InterPro" id="IPR000421">
    <property type="entry name" value="FA58C"/>
</dbReference>
<dbReference type="PROSITE" id="PS50948">
    <property type="entry name" value="PAN"/>
    <property type="match status" value="1"/>
</dbReference>
<dbReference type="PANTHER" id="PTHR24543">
    <property type="entry name" value="MULTICOPPER OXIDASE-RELATED"/>
    <property type="match status" value="1"/>
</dbReference>
<keyword evidence="2" id="KW-0812">Transmembrane</keyword>
<dbReference type="EMBL" id="CALNXJ010000011">
    <property type="protein sequence ID" value="CAH3109044.1"/>
    <property type="molecule type" value="Genomic_DNA"/>
</dbReference>
<dbReference type="PROSITE" id="PS50022">
    <property type="entry name" value="FA58C_3"/>
    <property type="match status" value="1"/>
</dbReference>
<dbReference type="CDD" id="cd00057">
    <property type="entry name" value="FA58C"/>
    <property type="match status" value="1"/>
</dbReference>
<dbReference type="PROSITE" id="PS01286">
    <property type="entry name" value="FA58C_2"/>
    <property type="match status" value="1"/>
</dbReference>
<dbReference type="SMART" id="SM00231">
    <property type="entry name" value="FA58C"/>
    <property type="match status" value="1"/>
</dbReference>
<sequence length="324" mass="36449">RTSQEYLCGFIIPLSVTAVLTIAVVTMGSGHDTSTPCSVTSAFTTGGETVEGYALFGYTFENVSVTGQFSCWLECQQNCQCVSFNFLTNVKRDNCQLNKEDRFQRPGSMKALHGSQYYDLMTGYRVQGRDQPCLNGGLLRKSCDLMGTFFVCDCAKGFVGQFCQHDCQQVLGMESGIISDGQISASSEWHTGKFGVNMSRLNSPRSWKSGTKDNYQWLQIDLGNPLTTITRVATQGRENSQNPQWVTKYQLQYSVNGISFLYYKERGQNLPKNFSGNTDRATIVYNDLSPPIRTRLIRFRPVVWNYTIAMRVELYGCHGNEEHL</sequence>
<dbReference type="Gene3D" id="2.60.120.260">
    <property type="entry name" value="Galactose-binding domain-like"/>
    <property type="match status" value="1"/>
</dbReference>
<feature type="non-terminal residue" evidence="5">
    <location>
        <position position="1"/>
    </location>
</feature>
<dbReference type="Pfam" id="PF00024">
    <property type="entry name" value="PAN_1"/>
    <property type="match status" value="1"/>
</dbReference>
<keyword evidence="2" id="KW-0472">Membrane</keyword>
<evidence type="ECO:0000313" key="6">
    <source>
        <dbReference type="Proteomes" id="UP001159428"/>
    </source>
</evidence>
<evidence type="ECO:0000313" key="5">
    <source>
        <dbReference type="EMBL" id="CAH3109044.1"/>
    </source>
</evidence>
<evidence type="ECO:0000259" key="3">
    <source>
        <dbReference type="PROSITE" id="PS50022"/>
    </source>
</evidence>
<dbReference type="AlphaFoldDB" id="A0AAU9WG44"/>
<feature type="transmembrane region" description="Helical" evidence="2">
    <location>
        <begin position="7"/>
        <end position="28"/>
    </location>
</feature>
<dbReference type="Pfam" id="PF00754">
    <property type="entry name" value="F5_F8_type_C"/>
    <property type="match status" value="1"/>
</dbReference>
<keyword evidence="6" id="KW-1185">Reference proteome</keyword>
<reference evidence="5 6" key="1">
    <citation type="submission" date="2022-05" db="EMBL/GenBank/DDBJ databases">
        <authorList>
            <consortium name="Genoscope - CEA"/>
            <person name="William W."/>
        </authorList>
    </citation>
    <scope>NUCLEOTIDE SEQUENCE [LARGE SCALE GENOMIC DNA]</scope>
</reference>
<name>A0AAU9WG44_9CNID</name>
<dbReference type="SUPFAM" id="SSF57414">
    <property type="entry name" value="Hairpin loop containing domain-like"/>
    <property type="match status" value="1"/>
</dbReference>
<evidence type="ECO:0000256" key="2">
    <source>
        <dbReference type="SAM" id="Phobius"/>
    </source>
</evidence>
<proteinExistence type="predicted"/>
<keyword evidence="1" id="KW-1015">Disulfide bond</keyword>
<dbReference type="InterPro" id="IPR000742">
    <property type="entry name" value="EGF"/>
</dbReference>
<dbReference type="Gene3D" id="3.50.4.10">
    <property type="entry name" value="Hepatocyte Growth Factor"/>
    <property type="match status" value="1"/>
</dbReference>
<dbReference type="Gene3D" id="2.10.25.10">
    <property type="entry name" value="Laminin"/>
    <property type="match status" value="1"/>
</dbReference>
<accession>A0AAU9WG44</accession>
<dbReference type="InterPro" id="IPR008979">
    <property type="entry name" value="Galactose-bd-like_sf"/>
</dbReference>
<comment type="caution">
    <text evidence="5">The sequence shown here is derived from an EMBL/GenBank/DDBJ whole genome shotgun (WGS) entry which is preliminary data.</text>
</comment>
<dbReference type="Proteomes" id="UP001159428">
    <property type="component" value="Unassembled WGS sequence"/>
</dbReference>